<evidence type="ECO:0000256" key="5">
    <source>
        <dbReference type="ARBA" id="ARBA00022692"/>
    </source>
</evidence>
<dbReference type="InterPro" id="IPR025885">
    <property type="entry name" value="PapC_N"/>
</dbReference>
<dbReference type="Pfam" id="PF00577">
    <property type="entry name" value="Usher"/>
    <property type="match status" value="1"/>
</dbReference>
<dbReference type="GO" id="GO:0015473">
    <property type="term" value="F:fimbrial usher porin activity"/>
    <property type="evidence" value="ECO:0007669"/>
    <property type="project" value="InterPro"/>
</dbReference>
<keyword evidence="4" id="KW-1134">Transmembrane beta strand</keyword>
<dbReference type="NCBIfam" id="NF011812">
    <property type="entry name" value="PRK15284.1"/>
    <property type="match status" value="1"/>
</dbReference>
<keyword evidence="6" id="KW-0732">Signal</keyword>
<dbReference type="AlphaFoldDB" id="B7N5U9"/>
<dbReference type="Pfam" id="PF13954">
    <property type="entry name" value="PapC_N"/>
    <property type="match status" value="1"/>
</dbReference>
<feature type="domain" description="PapC N-terminal" evidence="11">
    <location>
        <begin position="38"/>
        <end position="184"/>
    </location>
</feature>
<keyword evidence="8 9" id="KW-0998">Cell outer membrane</keyword>
<dbReference type="Gene3D" id="2.60.40.2070">
    <property type="match status" value="1"/>
</dbReference>
<dbReference type="InterPro" id="IPR000015">
    <property type="entry name" value="Fimb_usher"/>
</dbReference>
<dbReference type="HOGENOM" id="CLU_009120_1_1_6"/>
<evidence type="ECO:0000256" key="9">
    <source>
        <dbReference type="RuleBase" id="RU003884"/>
    </source>
</evidence>
<dbReference type="PROSITE" id="PS01151">
    <property type="entry name" value="FIMBRIAL_USHER"/>
    <property type="match status" value="1"/>
</dbReference>
<organism evidence="12 13">
    <name type="scientific">Escherichia coli O17:K52:H18 (strain UMN026 / ExPEC)</name>
    <dbReference type="NCBI Taxonomy" id="585056"/>
    <lineage>
        <taxon>Bacteria</taxon>
        <taxon>Pseudomonadati</taxon>
        <taxon>Pseudomonadota</taxon>
        <taxon>Gammaproteobacteria</taxon>
        <taxon>Enterobacterales</taxon>
        <taxon>Enterobacteriaceae</taxon>
        <taxon>Escherichia</taxon>
    </lineage>
</organism>
<dbReference type="PANTHER" id="PTHR30451">
    <property type="entry name" value="OUTER MEMBRANE USHER PROTEIN"/>
    <property type="match status" value="1"/>
</dbReference>
<dbReference type="InterPro" id="IPR037224">
    <property type="entry name" value="PapC_N_sf"/>
</dbReference>
<evidence type="ECO:0000256" key="1">
    <source>
        <dbReference type="ARBA" id="ARBA00004571"/>
    </source>
</evidence>
<dbReference type="KEGG" id="eum:ECUMN_2677"/>
<evidence type="ECO:0000256" key="6">
    <source>
        <dbReference type="ARBA" id="ARBA00022729"/>
    </source>
</evidence>
<name>B7N5U9_ECOLU</name>
<evidence type="ECO:0000256" key="2">
    <source>
        <dbReference type="ARBA" id="ARBA00008064"/>
    </source>
</evidence>
<sequence length="883" mass="97434">MDTPMPEHSFLRLRGLSWWIALAISGSPFNALADDTIQFDGRFLDLKGNTKIDLGRFSQKGYVEPGKYNLRVHVNNQPLPDDYDIYWYATENDPNKSYACLSPELVAQFGLKEDIAKNLQWIRDGQCLNTALLAGTEISGDLGQSALLVSVPQAYLEYTDSEWDPPSRWDDGIPGLIADYSINAQTRHENGGDDTNDISGNGTVGVNVGPWRLRADWQSDYQHTRSNDDGDTDDSGTQKNWEWSRYYAWRALPSLKAKLSLGEDYLNSDIFDGFSYIGGSISTDDQMLPPNLRGYAPDISGVAHTTAKVTVTQMGRVIYETQVPAGPFRIQDIGDSVSGTLHVRIEEQNGQVQEYDVSTASMPFLTRPGQVRYKVTMGRPQNWDHQVAGSFFSGGEASWGIANGWSLYGGALADENYQSAALGLGRDLALLGALAFDVTHSRVQLDDNSVYGNKTLDGNSYRVSYAKDFDELNSRVTFAGYRFSEKNYMTMSEYLDANDDDRARTGNDKEMYTVTYNQNFTDARVSVYLNYSHHTYWDRQDQTNYNMMLSHYFNLGSLRNLSVSLTGYRYEYDKSADKGVYLSLSLPWGDNSTISYNGNYGSGADSNQVSLYHRIDDASHYTVSAGTSENHSSVDGYYSHDGTLAKVDLSANYHEGQYTSAGISLQGGATLTAHGGALHRTQNMGGTRLLIDADGVANVPVEGNGSAVYTNMFGKAVVADVNDYYRNQAYIDLNKLPENAEATKSVVQATLTEGAIGYRKFAVISGEKAMAVLRLQDGSHPPFGAEVKNDNQQQVGLVDDEGNVYLAGVKPGEHMTVFWEGESHCDISLPDPLPNDLFNGLLLPCQQKGGSSPVIPHDIQPVIQEQTQQVTPMEPPMSVSSNQ</sequence>
<accession>B7N5U9</accession>
<comment type="subcellular location">
    <subcellularLocation>
        <location evidence="1 9">Cell outer membrane</location>
        <topology evidence="1 9">Multi-pass membrane protein</topology>
    </subcellularLocation>
</comment>
<evidence type="ECO:0000259" key="10">
    <source>
        <dbReference type="Pfam" id="PF13953"/>
    </source>
</evidence>
<dbReference type="Gene3D" id="2.60.40.3110">
    <property type="match status" value="1"/>
</dbReference>
<dbReference type="GO" id="GO:0009279">
    <property type="term" value="C:cell outer membrane"/>
    <property type="evidence" value="ECO:0007669"/>
    <property type="project" value="UniProtKB-SubCell"/>
</dbReference>
<reference evidence="13" key="1">
    <citation type="journal article" date="2009" name="PLoS Genet.">
        <title>Organised genome dynamics in the Escherichia coli species results in highly diverse adaptive paths.</title>
        <authorList>
            <person name="Touchon M."/>
            <person name="Hoede C."/>
            <person name="Tenaillon O."/>
            <person name="Barbe V."/>
            <person name="Baeriswyl S."/>
            <person name="Bidet P."/>
            <person name="Bingen E."/>
            <person name="Bonacorsi S."/>
            <person name="Bouchier C."/>
            <person name="Bouvet O."/>
            <person name="Calteau A."/>
            <person name="Chiapello H."/>
            <person name="Clermont O."/>
            <person name="Cruveiller S."/>
            <person name="Danchin A."/>
            <person name="Diard M."/>
            <person name="Dossat C."/>
            <person name="Karoui M.E."/>
            <person name="Frapy E."/>
            <person name="Garry L."/>
            <person name="Ghigo J.M."/>
            <person name="Gilles A.M."/>
            <person name="Johnson J."/>
            <person name="Le Bouguenec C."/>
            <person name="Lescat M."/>
            <person name="Mangenot S."/>
            <person name="Martinez-Jehanne V."/>
            <person name="Matic I."/>
            <person name="Nassif X."/>
            <person name="Oztas S."/>
            <person name="Petit M.A."/>
            <person name="Pichon C."/>
            <person name="Rouy Z."/>
            <person name="Ruf C.S."/>
            <person name="Schneider D."/>
            <person name="Tourret J."/>
            <person name="Vacherie B."/>
            <person name="Vallenet D."/>
            <person name="Medigue C."/>
            <person name="Rocha E.P.C."/>
            <person name="Denamur E."/>
        </authorList>
    </citation>
    <scope>NUCLEOTIDE SEQUENCE [LARGE SCALE GENOMIC DNA]</scope>
    <source>
        <strain evidence="13">UMN026 / ExPEC</strain>
    </source>
</reference>
<evidence type="ECO:0000313" key="13">
    <source>
        <dbReference type="Proteomes" id="UP000007097"/>
    </source>
</evidence>
<dbReference type="InterPro" id="IPR025949">
    <property type="entry name" value="PapC-like_C"/>
</dbReference>
<keyword evidence="9" id="KW-1029">Fimbrium biogenesis</keyword>
<evidence type="ECO:0008006" key="14">
    <source>
        <dbReference type="Google" id="ProtNLM"/>
    </source>
</evidence>
<dbReference type="SUPFAM" id="SSF141729">
    <property type="entry name" value="FimD N-terminal domain-like"/>
    <property type="match status" value="1"/>
</dbReference>
<evidence type="ECO:0000313" key="12">
    <source>
        <dbReference type="EMBL" id="CAR13858.1"/>
    </source>
</evidence>
<dbReference type="Pfam" id="PF13953">
    <property type="entry name" value="PapC_C"/>
    <property type="match status" value="1"/>
</dbReference>
<proteinExistence type="inferred from homology"/>
<dbReference type="Proteomes" id="UP000007097">
    <property type="component" value="Chromosome"/>
</dbReference>
<dbReference type="STRING" id="585056.ECUMN_2677"/>
<dbReference type="InterPro" id="IPR018030">
    <property type="entry name" value="Fimbrial_membr_usher_CS"/>
</dbReference>
<dbReference type="InterPro" id="IPR042186">
    <property type="entry name" value="FimD_plug_dom"/>
</dbReference>
<dbReference type="InterPro" id="IPR043142">
    <property type="entry name" value="PapC-like_C_sf"/>
</dbReference>
<keyword evidence="5 9" id="KW-0812">Transmembrane</keyword>
<keyword evidence="3 9" id="KW-0813">Transport</keyword>
<evidence type="ECO:0000256" key="3">
    <source>
        <dbReference type="ARBA" id="ARBA00022448"/>
    </source>
</evidence>
<dbReference type="Gene3D" id="2.60.40.2610">
    <property type="entry name" value="Outer membrane usher protein FimD, plug domain"/>
    <property type="match status" value="1"/>
</dbReference>
<evidence type="ECO:0000259" key="11">
    <source>
        <dbReference type="Pfam" id="PF13954"/>
    </source>
</evidence>
<gene>
    <name evidence="12" type="ordered locus">ECUMN_2677</name>
</gene>
<dbReference type="PATRIC" id="fig|585056.7.peg.2860"/>
<evidence type="ECO:0000256" key="4">
    <source>
        <dbReference type="ARBA" id="ARBA00022452"/>
    </source>
</evidence>
<feature type="domain" description="PapC-like C-terminal" evidence="10">
    <location>
        <begin position="773"/>
        <end position="828"/>
    </location>
</feature>
<comment type="similarity">
    <text evidence="2 9">Belongs to the fimbrial export usher family.</text>
</comment>
<evidence type="ECO:0000256" key="8">
    <source>
        <dbReference type="ARBA" id="ARBA00023237"/>
    </source>
</evidence>
<dbReference type="PANTHER" id="PTHR30451:SF10">
    <property type="entry name" value="OUTER MEMBRANE USHER PROTEIN YFCU-RELATED"/>
    <property type="match status" value="1"/>
</dbReference>
<evidence type="ECO:0000256" key="7">
    <source>
        <dbReference type="ARBA" id="ARBA00023136"/>
    </source>
</evidence>
<dbReference type="EMBL" id="CU928163">
    <property type="protein sequence ID" value="CAR13858.1"/>
    <property type="molecule type" value="Genomic_DNA"/>
</dbReference>
<protein>
    <recommendedName>
        <fullName evidence="14">Outer membrane usher protein</fullName>
    </recommendedName>
</protein>
<keyword evidence="7 9" id="KW-0472">Membrane</keyword>
<dbReference type="Gene3D" id="3.10.20.410">
    <property type="match status" value="1"/>
</dbReference>
<dbReference type="GO" id="GO:0009297">
    <property type="term" value="P:pilus assembly"/>
    <property type="evidence" value="ECO:0007669"/>
    <property type="project" value="InterPro"/>
</dbReference>